<comment type="subcellular location">
    <subcellularLocation>
        <location evidence="1">Membrane</location>
    </subcellularLocation>
</comment>
<dbReference type="SMART" id="SM00184">
    <property type="entry name" value="RING"/>
    <property type="match status" value="1"/>
</dbReference>
<dbReference type="PANTHER" id="PTHR46539">
    <property type="entry name" value="E3 UBIQUITIN-PROTEIN LIGASE ATL42"/>
    <property type="match status" value="1"/>
</dbReference>
<evidence type="ECO:0000256" key="1">
    <source>
        <dbReference type="ARBA" id="ARBA00004370"/>
    </source>
</evidence>
<evidence type="ECO:0000256" key="5">
    <source>
        <dbReference type="ARBA" id="ARBA00022833"/>
    </source>
</evidence>
<dbReference type="eggNOG" id="KOG0800">
    <property type="taxonomic scope" value="Eukaryota"/>
</dbReference>
<dbReference type="InterPro" id="IPR013083">
    <property type="entry name" value="Znf_RING/FYVE/PHD"/>
</dbReference>
<proteinExistence type="predicted"/>
<reference evidence="11" key="2">
    <citation type="submission" date="2013-04" db="UniProtKB">
        <authorList>
            <consortium name="EnsemblPlants"/>
        </authorList>
    </citation>
    <scope>IDENTIFICATION</scope>
</reference>
<organism evidence="11">
    <name type="scientific">Oryza brachyantha</name>
    <name type="common">malo sina</name>
    <dbReference type="NCBI Taxonomy" id="4533"/>
    <lineage>
        <taxon>Eukaryota</taxon>
        <taxon>Viridiplantae</taxon>
        <taxon>Streptophyta</taxon>
        <taxon>Embryophyta</taxon>
        <taxon>Tracheophyta</taxon>
        <taxon>Spermatophyta</taxon>
        <taxon>Magnoliopsida</taxon>
        <taxon>Liliopsida</taxon>
        <taxon>Poales</taxon>
        <taxon>Poaceae</taxon>
        <taxon>BOP clade</taxon>
        <taxon>Oryzoideae</taxon>
        <taxon>Oryzeae</taxon>
        <taxon>Oryzinae</taxon>
        <taxon>Oryza</taxon>
    </lineage>
</organism>
<protein>
    <recommendedName>
        <fullName evidence="10">RING-type domain-containing protein</fullName>
    </recommendedName>
</protein>
<keyword evidence="5" id="KW-0862">Zinc</keyword>
<dbReference type="HOGENOM" id="CLU_1350745_0_0_1"/>
<evidence type="ECO:0000256" key="4">
    <source>
        <dbReference type="ARBA" id="ARBA00022771"/>
    </source>
</evidence>
<feature type="region of interest" description="Disordered" evidence="9">
    <location>
        <begin position="1"/>
        <end position="23"/>
    </location>
</feature>
<keyword evidence="6" id="KW-1133">Transmembrane helix</keyword>
<evidence type="ECO:0000256" key="7">
    <source>
        <dbReference type="ARBA" id="ARBA00023136"/>
    </source>
</evidence>
<dbReference type="SUPFAM" id="SSF57850">
    <property type="entry name" value="RING/U-box"/>
    <property type="match status" value="1"/>
</dbReference>
<dbReference type="GO" id="GO:0016020">
    <property type="term" value="C:membrane"/>
    <property type="evidence" value="ECO:0007669"/>
    <property type="project" value="UniProtKB-SubCell"/>
</dbReference>
<evidence type="ECO:0000313" key="11">
    <source>
        <dbReference type="EnsemblPlants" id="OB04G21070.1"/>
    </source>
</evidence>
<evidence type="ECO:0000256" key="2">
    <source>
        <dbReference type="ARBA" id="ARBA00022692"/>
    </source>
</evidence>
<dbReference type="Gene3D" id="3.30.40.10">
    <property type="entry name" value="Zinc/RING finger domain, C3HC4 (zinc finger)"/>
    <property type="match status" value="1"/>
</dbReference>
<dbReference type="Gramene" id="OB04G21070.1">
    <property type="protein sequence ID" value="OB04G21070.1"/>
    <property type="gene ID" value="OB04G21070"/>
</dbReference>
<dbReference type="InterPro" id="IPR001841">
    <property type="entry name" value="Znf_RING"/>
</dbReference>
<keyword evidence="2" id="KW-0812">Transmembrane</keyword>
<feature type="domain" description="RING-type" evidence="10">
    <location>
        <begin position="33"/>
        <end position="75"/>
    </location>
</feature>
<keyword evidence="12" id="KW-1185">Reference proteome</keyword>
<dbReference type="CDD" id="cd16461">
    <property type="entry name" value="RING-H2_EL5-like"/>
    <property type="match status" value="1"/>
</dbReference>
<dbReference type="Proteomes" id="UP000006038">
    <property type="component" value="Chromosome 4"/>
</dbReference>
<dbReference type="STRING" id="4533.J3LY82"/>
<evidence type="ECO:0000259" key="10">
    <source>
        <dbReference type="PROSITE" id="PS50089"/>
    </source>
</evidence>
<keyword evidence="7" id="KW-0472">Membrane</keyword>
<keyword evidence="4 8" id="KW-0863">Zinc-finger</keyword>
<evidence type="ECO:0000256" key="8">
    <source>
        <dbReference type="PROSITE-ProRule" id="PRU00175"/>
    </source>
</evidence>
<dbReference type="GO" id="GO:0008270">
    <property type="term" value="F:zinc ion binding"/>
    <property type="evidence" value="ECO:0007669"/>
    <property type="project" value="UniProtKB-KW"/>
</dbReference>
<dbReference type="EnsemblPlants" id="OB04G21070.1">
    <property type="protein sequence ID" value="OB04G21070.1"/>
    <property type="gene ID" value="OB04G21070"/>
</dbReference>
<evidence type="ECO:0000256" key="3">
    <source>
        <dbReference type="ARBA" id="ARBA00022723"/>
    </source>
</evidence>
<dbReference type="Pfam" id="PF13639">
    <property type="entry name" value="zf-RING_2"/>
    <property type="match status" value="1"/>
</dbReference>
<dbReference type="PROSITE" id="PS50089">
    <property type="entry name" value="ZF_RING_2"/>
    <property type="match status" value="1"/>
</dbReference>
<keyword evidence="3" id="KW-0479">Metal-binding</keyword>
<accession>J3LY82</accession>
<evidence type="ECO:0000313" key="12">
    <source>
        <dbReference type="Proteomes" id="UP000006038"/>
    </source>
</evidence>
<name>J3LY82_ORYBR</name>
<evidence type="ECO:0000256" key="9">
    <source>
        <dbReference type="SAM" id="MobiDB-lite"/>
    </source>
</evidence>
<feature type="compositionally biased region" description="Basic and acidic residues" evidence="9">
    <location>
        <begin position="1"/>
        <end position="18"/>
    </location>
</feature>
<dbReference type="PANTHER" id="PTHR46539:SF24">
    <property type="entry name" value="(WILD MALAYSIAN BANANA) HYPOTHETICAL PROTEIN"/>
    <property type="match status" value="1"/>
</dbReference>
<reference evidence="11" key="1">
    <citation type="journal article" date="2013" name="Nat. Commun.">
        <title>Whole-genome sequencing of Oryza brachyantha reveals mechanisms underlying Oryza genome evolution.</title>
        <authorList>
            <person name="Chen J."/>
            <person name="Huang Q."/>
            <person name="Gao D."/>
            <person name="Wang J."/>
            <person name="Lang Y."/>
            <person name="Liu T."/>
            <person name="Li B."/>
            <person name="Bai Z."/>
            <person name="Luis Goicoechea J."/>
            <person name="Liang C."/>
            <person name="Chen C."/>
            <person name="Zhang W."/>
            <person name="Sun S."/>
            <person name="Liao Y."/>
            <person name="Zhang X."/>
            <person name="Yang L."/>
            <person name="Song C."/>
            <person name="Wang M."/>
            <person name="Shi J."/>
            <person name="Liu G."/>
            <person name="Liu J."/>
            <person name="Zhou H."/>
            <person name="Zhou W."/>
            <person name="Yu Q."/>
            <person name="An N."/>
            <person name="Chen Y."/>
            <person name="Cai Q."/>
            <person name="Wang B."/>
            <person name="Liu B."/>
            <person name="Min J."/>
            <person name="Huang Y."/>
            <person name="Wu H."/>
            <person name="Li Z."/>
            <person name="Zhang Y."/>
            <person name="Yin Y."/>
            <person name="Song W."/>
            <person name="Jiang J."/>
            <person name="Jackson S.A."/>
            <person name="Wing R.A."/>
            <person name="Wang J."/>
            <person name="Chen M."/>
        </authorList>
    </citation>
    <scope>NUCLEOTIDE SEQUENCE [LARGE SCALE GENOMIC DNA]</scope>
    <source>
        <strain evidence="11">cv. IRGC 101232</strain>
    </source>
</reference>
<evidence type="ECO:0000256" key="6">
    <source>
        <dbReference type="ARBA" id="ARBA00022989"/>
    </source>
</evidence>
<dbReference type="AlphaFoldDB" id="J3LY82"/>
<sequence length="203" mass="21046">MRGDHKARDRTPAQEARKGQSMAEEFAAPPLECAVCIAEVADGEAARFLPGCGHGFHAECVDLWLGSHSTCPLCRVAVDDGRSRNAASATRTATAPPFALPPVQPEPANYAAATSLPTNVLFWGTHGAVRTTTARTIHVDGRHTGPCPSSGGEAATVLVMEVPATTTTTTTATATTALRDGGAAAKPQGSSARLVGSLRRMWS</sequence>